<dbReference type="GO" id="GO:0030246">
    <property type="term" value="F:carbohydrate binding"/>
    <property type="evidence" value="ECO:0007669"/>
    <property type="project" value="InterPro"/>
</dbReference>
<protein>
    <recommendedName>
        <fullName evidence="1">SUEL-type lectin domain-containing protein</fullName>
    </recommendedName>
</protein>
<accession>A0A1W0WXR1</accession>
<dbReference type="Proteomes" id="UP000192578">
    <property type="component" value="Unassembled WGS sequence"/>
</dbReference>
<dbReference type="Pfam" id="PF02140">
    <property type="entry name" value="SUEL_Lectin"/>
    <property type="match status" value="1"/>
</dbReference>
<organism evidence="2 3">
    <name type="scientific">Hypsibius exemplaris</name>
    <name type="common">Freshwater tardigrade</name>
    <dbReference type="NCBI Taxonomy" id="2072580"/>
    <lineage>
        <taxon>Eukaryota</taxon>
        <taxon>Metazoa</taxon>
        <taxon>Ecdysozoa</taxon>
        <taxon>Tardigrada</taxon>
        <taxon>Eutardigrada</taxon>
        <taxon>Parachela</taxon>
        <taxon>Hypsibioidea</taxon>
        <taxon>Hypsibiidae</taxon>
        <taxon>Hypsibius</taxon>
    </lineage>
</organism>
<dbReference type="InterPro" id="IPR043159">
    <property type="entry name" value="Lectin_gal-bd_sf"/>
</dbReference>
<dbReference type="PROSITE" id="PS50228">
    <property type="entry name" value="SUEL_LECTIN"/>
    <property type="match status" value="1"/>
</dbReference>
<comment type="caution">
    <text evidence="2">The sequence shown here is derived from an EMBL/GenBank/DDBJ whole genome shotgun (WGS) entry which is preliminary data.</text>
</comment>
<evidence type="ECO:0000313" key="2">
    <source>
        <dbReference type="EMBL" id="OQV19997.1"/>
    </source>
</evidence>
<name>A0A1W0WXR1_HYPEX</name>
<dbReference type="EMBL" id="MTYJ01000034">
    <property type="protein sequence ID" value="OQV19997.1"/>
    <property type="molecule type" value="Genomic_DNA"/>
</dbReference>
<evidence type="ECO:0000259" key="1">
    <source>
        <dbReference type="PROSITE" id="PS50228"/>
    </source>
</evidence>
<gene>
    <name evidence="2" type="ORF">BV898_06001</name>
</gene>
<feature type="domain" description="SUEL-type lectin" evidence="1">
    <location>
        <begin position="54"/>
        <end position="143"/>
    </location>
</feature>
<keyword evidence="3" id="KW-1185">Reference proteome</keyword>
<proteinExistence type="predicted"/>
<dbReference type="Gene3D" id="2.60.120.740">
    <property type="match status" value="1"/>
</dbReference>
<evidence type="ECO:0000313" key="3">
    <source>
        <dbReference type="Proteomes" id="UP000192578"/>
    </source>
</evidence>
<reference evidence="3" key="1">
    <citation type="submission" date="2017-01" db="EMBL/GenBank/DDBJ databases">
        <title>Comparative genomics of anhydrobiosis in the tardigrade Hypsibius dujardini.</title>
        <authorList>
            <person name="Yoshida Y."/>
            <person name="Koutsovoulos G."/>
            <person name="Laetsch D."/>
            <person name="Stevens L."/>
            <person name="Kumar S."/>
            <person name="Horikawa D."/>
            <person name="Ishino K."/>
            <person name="Komine S."/>
            <person name="Tomita M."/>
            <person name="Blaxter M."/>
            <person name="Arakawa K."/>
        </authorList>
    </citation>
    <scope>NUCLEOTIDE SEQUENCE [LARGE SCALE GENOMIC DNA]</scope>
    <source>
        <strain evidence="3">Z151</strain>
    </source>
</reference>
<dbReference type="InterPro" id="IPR000922">
    <property type="entry name" value="Lectin_gal-bd_dom"/>
</dbReference>
<sequence>MSCALSVKTKPAKFSCDWTPGPLQVDYLCRKISLSIVQGDSHLTVTVPLITLTIEAGAKNTLKCSDAASPIIAISSAKFAARPEKKTADEIQRFCIAEKDMTSSVKTRCEGLSSCELSVKAKPTGASVCVWTPRPLTIAYSCVAGTVRTTTTTGTTTTRKFNKQRGVVRIELLD</sequence>
<dbReference type="AlphaFoldDB" id="A0A1W0WXR1"/>